<organism evidence="3 4">
    <name type="scientific">Candida dubliniensis (strain CD36 / ATCC MYA-646 / CBS 7987 / NCPF 3949 / NRRL Y-17841)</name>
    <name type="common">Yeast</name>
    <dbReference type="NCBI Taxonomy" id="573826"/>
    <lineage>
        <taxon>Eukaryota</taxon>
        <taxon>Fungi</taxon>
        <taxon>Dikarya</taxon>
        <taxon>Ascomycota</taxon>
        <taxon>Saccharomycotina</taxon>
        <taxon>Pichiomycetes</taxon>
        <taxon>Debaryomycetaceae</taxon>
        <taxon>Candida/Lodderomyces clade</taxon>
        <taxon>Candida</taxon>
    </lineage>
</organism>
<reference evidence="3 4" key="1">
    <citation type="journal article" date="2009" name="Genome Res.">
        <title>Comparative genomics of the fungal pathogens Candida dubliniensis and Candida albicans.</title>
        <authorList>
            <person name="Jackson A.P."/>
            <person name="Gamble J.A."/>
            <person name="Yeomans T."/>
            <person name="Moran G.P."/>
            <person name="Saunders D."/>
            <person name="Harris D."/>
            <person name="Aslett M."/>
            <person name="Barrell J.F."/>
            <person name="Butler G."/>
            <person name="Citiulo F."/>
            <person name="Coleman D.C."/>
            <person name="de Groot P.W.J."/>
            <person name="Goodwin T.J."/>
            <person name="Quail M.A."/>
            <person name="McQuillan J."/>
            <person name="Munro C.A."/>
            <person name="Pain A."/>
            <person name="Poulter R.T."/>
            <person name="Rajandream M.A."/>
            <person name="Renauld H."/>
            <person name="Spiering M.J."/>
            <person name="Tivey A."/>
            <person name="Gow N.A.R."/>
            <person name="Barrell B."/>
            <person name="Sullivan D.J."/>
            <person name="Berriman M."/>
        </authorList>
    </citation>
    <scope>NUCLEOTIDE SEQUENCE [LARGE SCALE GENOMIC DNA]</scope>
    <source>
        <strain evidence="4">CD36 / ATCC MYA-646 / CBS 7987 / NCPF 3949 / NRRL Y-17841</strain>
    </source>
</reference>
<protein>
    <submittedName>
        <fullName evidence="3">Uncharacterized protein</fullName>
    </submittedName>
</protein>
<feature type="region of interest" description="Disordered" evidence="1">
    <location>
        <begin position="28"/>
        <end position="57"/>
    </location>
</feature>
<proteinExistence type="predicted"/>
<dbReference type="GeneID" id="8045419"/>
<feature type="compositionally biased region" description="Polar residues" evidence="1">
    <location>
        <begin position="75"/>
        <end position="90"/>
    </location>
</feature>
<dbReference type="Proteomes" id="UP000002605">
    <property type="component" value="Chromosome 1"/>
</dbReference>
<feature type="region of interest" description="Disordered" evidence="1">
    <location>
        <begin position="75"/>
        <end position="167"/>
    </location>
</feature>
<dbReference type="CGD" id="CAL0000171055">
    <property type="gene designation" value="Cd36_12280"/>
</dbReference>
<evidence type="ECO:0000313" key="4">
    <source>
        <dbReference type="Proteomes" id="UP000002605"/>
    </source>
</evidence>
<evidence type="ECO:0000256" key="1">
    <source>
        <dbReference type="SAM" id="MobiDB-lite"/>
    </source>
</evidence>
<evidence type="ECO:0000313" key="2">
    <source>
        <dbReference type="CGD" id="CAL0000171055"/>
    </source>
</evidence>
<feature type="compositionally biased region" description="Low complexity" evidence="1">
    <location>
        <begin position="28"/>
        <end position="37"/>
    </location>
</feature>
<dbReference type="OrthoDB" id="4020218at2759"/>
<dbReference type="EMBL" id="FM992688">
    <property type="protein sequence ID" value="CAX45584.1"/>
    <property type="molecule type" value="Genomic_DNA"/>
</dbReference>
<dbReference type="AlphaFoldDB" id="B9W9U7"/>
<gene>
    <name evidence="2" type="ordered locus">Cd36_12280</name>
    <name evidence="3" type="ORF">CD36_12280</name>
</gene>
<evidence type="ECO:0000313" key="3">
    <source>
        <dbReference type="EMBL" id="CAX45584.1"/>
    </source>
</evidence>
<dbReference type="VEuPathDB" id="FungiDB:CD36_12280"/>
<keyword evidence="4" id="KW-1185">Reference proteome</keyword>
<accession>B9W9U7</accession>
<name>B9W9U7_CANDC</name>
<sequence>MVVVSFVVNRIPFSRHIPIIKNFTTASTTTTTTNLSESETEDEDEVGSSSEEEEIKPIVVTTTKDKVHSKLLANRNNCYSSSKQQETDNNNNKENDFDYDANIFDSPKKQSHLGSVDGSSTLSVSERLARRKSRKLKNNILLPPPRFGLSATNMSNSSSSLSSSSSATAITSRNDSKFVETLTHDYYDTTTTTNTTTPTPTPPTIDIDKDYRMKQYLTDQNNKFDQLITKNLDIVLNGDITKDPNEKILQLIYENKSSILSYIYKTGKTQLSSRLPYIPYFNPKTSTNETNDDIFSDSSPTLLGSSSSSSPFMDQIEGNVDTMDLIEIEELISLLDNNEQKIDYFINSLNDNTKQLLKRRLEKDVDSKSEAIKNLIIISCRITFKIIRRIQDIFNHRNMDTFIEYVLKIMVYLDSKLDEETKKKIK</sequence>
<dbReference type="RefSeq" id="XP_002417867.1">
    <property type="nucleotide sequence ID" value="XM_002417822.1"/>
</dbReference>
<dbReference type="HOGENOM" id="CLU_667301_0_0_1"/>
<dbReference type="KEGG" id="cdu:CD36_12280"/>
<feature type="compositionally biased region" description="Low complexity" evidence="1">
    <location>
        <begin position="150"/>
        <end position="167"/>
    </location>
</feature>
<feature type="compositionally biased region" description="Acidic residues" evidence="1">
    <location>
        <begin position="38"/>
        <end position="54"/>
    </location>
</feature>